<keyword evidence="8" id="KW-1185">Reference proteome</keyword>
<dbReference type="Gene3D" id="3.40.30.10">
    <property type="entry name" value="Glutaredoxin"/>
    <property type="match status" value="1"/>
</dbReference>
<evidence type="ECO:0000313" key="7">
    <source>
        <dbReference type="EMBL" id="RSK40583.1"/>
    </source>
</evidence>
<dbReference type="SUPFAM" id="SSF52833">
    <property type="entry name" value="Thioredoxin-like"/>
    <property type="match status" value="1"/>
</dbReference>
<feature type="signal peptide" evidence="5">
    <location>
        <begin position="1"/>
        <end position="19"/>
    </location>
</feature>
<organism evidence="7 8">
    <name type="scientific">Mangrovimonas spongiae</name>
    <dbReference type="NCBI Taxonomy" id="2494697"/>
    <lineage>
        <taxon>Bacteria</taxon>
        <taxon>Pseudomonadati</taxon>
        <taxon>Bacteroidota</taxon>
        <taxon>Flavobacteriia</taxon>
        <taxon>Flavobacteriales</taxon>
        <taxon>Flavobacteriaceae</taxon>
        <taxon>Mangrovimonas</taxon>
    </lineage>
</organism>
<name>A0A428K2H3_9FLAO</name>
<dbReference type="PROSITE" id="PS51352">
    <property type="entry name" value="THIOREDOXIN_2"/>
    <property type="match status" value="1"/>
</dbReference>
<evidence type="ECO:0000256" key="1">
    <source>
        <dbReference type="ARBA" id="ARBA00004196"/>
    </source>
</evidence>
<comment type="subcellular location">
    <subcellularLocation>
        <location evidence="1">Cell envelope</location>
    </subcellularLocation>
</comment>
<evidence type="ECO:0000256" key="3">
    <source>
        <dbReference type="ARBA" id="ARBA00023157"/>
    </source>
</evidence>
<dbReference type="InterPro" id="IPR036249">
    <property type="entry name" value="Thioredoxin-like_sf"/>
</dbReference>
<sequence length="164" mass="18978">MKKLLITFLASVVLFNCEAQEAPKQFSEKALNDTFVTLEGESLTFSSILNKYEGKTILIDVWASWCSDCIKSMPNLKELQKEYNDVVYLFLSLDKSVDAWKRGIKKYNVQGQHFYMQSGWKGDFGDFLNLDWIPRYLVVDKNQNIKLYKAVKATDKNLKNALIK</sequence>
<evidence type="ECO:0000313" key="8">
    <source>
        <dbReference type="Proteomes" id="UP000270620"/>
    </source>
</evidence>
<dbReference type="GO" id="GO:0017004">
    <property type="term" value="P:cytochrome complex assembly"/>
    <property type="evidence" value="ECO:0007669"/>
    <property type="project" value="UniProtKB-KW"/>
</dbReference>
<dbReference type="GO" id="GO:0030313">
    <property type="term" value="C:cell envelope"/>
    <property type="evidence" value="ECO:0007669"/>
    <property type="project" value="UniProtKB-SubCell"/>
</dbReference>
<evidence type="ECO:0000259" key="6">
    <source>
        <dbReference type="PROSITE" id="PS51352"/>
    </source>
</evidence>
<keyword evidence="5" id="KW-0732">Signal</keyword>
<dbReference type="InterPro" id="IPR013766">
    <property type="entry name" value="Thioredoxin_domain"/>
</dbReference>
<keyword evidence="2" id="KW-0201">Cytochrome c-type biogenesis</keyword>
<evidence type="ECO:0000256" key="4">
    <source>
        <dbReference type="ARBA" id="ARBA00023284"/>
    </source>
</evidence>
<dbReference type="OrthoDB" id="1098640at2"/>
<dbReference type="AlphaFoldDB" id="A0A428K2H3"/>
<feature type="domain" description="Thioredoxin" evidence="6">
    <location>
        <begin position="24"/>
        <end position="159"/>
    </location>
</feature>
<dbReference type="Proteomes" id="UP000270620">
    <property type="component" value="Unassembled WGS sequence"/>
</dbReference>
<dbReference type="Pfam" id="PF13905">
    <property type="entry name" value="Thioredoxin_8"/>
    <property type="match status" value="1"/>
</dbReference>
<dbReference type="InterPro" id="IPR012336">
    <property type="entry name" value="Thioredoxin-like_fold"/>
</dbReference>
<proteinExistence type="predicted"/>
<protein>
    <submittedName>
        <fullName evidence="7">TlpA family protein disulfide reductase</fullName>
    </submittedName>
</protein>
<keyword evidence="3" id="KW-1015">Disulfide bond</keyword>
<dbReference type="EMBL" id="RWBG01000002">
    <property type="protein sequence ID" value="RSK40583.1"/>
    <property type="molecule type" value="Genomic_DNA"/>
</dbReference>
<dbReference type="PANTHER" id="PTHR42852:SF6">
    <property type="entry name" value="THIOL:DISULFIDE INTERCHANGE PROTEIN DSBE"/>
    <property type="match status" value="1"/>
</dbReference>
<reference evidence="7 8" key="1">
    <citation type="submission" date="2018-12" db="EMBL/GenBank/DDBJ databases">
        <title>Mangrovimonas spongiae sp. nov., a novel member of the genus Mangrovimonas isolated from marine sponge.</title>
        <authorList>
            <person name="Zhuang L."/>
            <person name="Luo L."/>
        </authorList>
    </citation>
    <scope>NUCLEOTIDE SEQUENCE [LARGE SCALE GENOMIC DNA]</scope>
    <source>
        <strain evidence="7 8">HN-E26</strain>
    </source>
</reference>
<dbReference type="PANTHER" id="PTHR42852">
    <property type="entry name" value="THIOL:DISULFIDE INTERCHANGE PROTEIN DSBE"/>
    <property type="match status" value="1"/>
</dbReference>
<comment type="caution">
    <text evidence="7">The sequence shown here is derived from an EMBL/GenBank/DDBJ whole genome shotgun (WGS) entry which is preliminary data.</text>
</comment>
<evidence type="ECO:0000256" key="5">
    <source>
        <dbReference type="SAM" id="SignalP"/>
    </source>
</evidence>
<keyword evidence="4" id="KW-0676">Redox-active center</keyword>
<evidence type="ECO:0000256" key="2">
    <source>
        <dbReference type="ARBA" id="ARBA00022748"/>
    </source>
</evidence>
<accession>A0A428K2H3</accession>
<dbReference type="CDD" id="cd02966">
    <property type="entry name" value="TlpA_like_family"/>
    <property type="match status" value="1"/>
</dbReference>
<dbReference type="RefSeq" id="WP_125467497.1">
    <property type="nucleotide sequence ID" value="NZ_RWBG01000002.1"/>
</dbReference>
<feature type="chain" id="PRO_5019076100" evidence="5">
    <location>
        <begin position="20"/>
        <end position="164"/>
    </location>
</feature>
<dbReference type="InterPro" id="IPR050553">
    <property type="entry name" value="Thioredoxin_ResA/DsbE_sf"/>
</dbReference>
<gene>
    <name evidence="7" type="ORF">EJA19_06285</name>
</gene>